<evidence type="ECO:0000256" key="1">
    <source>
        <dbReference type="ARBA" id="ARBA00006484"/>
    </source>
</evidence>
<reference evidence="3" key="1">
    <citation type="submission" date="2020-12" db="EMBL/GenBank/DDBJ databases">
        <title>Pontibaca salina gen. nov., sp. nov., isolated from marine sediment.</title>
        <authorList>
            <person name="Bo J."/>
            <person name="Wang S."/>
            <person name="Song X."/>
            <person name="Du Z."/>
        </authorList>
    </citation>
    <scope>NUCLEOTIDE SEQUENCE</scope>
    <source>
        <strain evidence="3">S1109L</strain>
    </source>
</reference>
<dbReference type="Gene3D" id="3.40.50.720">
    <property type="entry name" value="NAD(P)-binding Rossmann-like Domain"/>
    <property type="match status" value="1"/>
</dbReference>
<dbReference type="InterPro" id="IPR020904">
    <property type="entry name" value="Sc_DH/Rdtase_CS"/>
</dbReference>
<dbReference type="InterPro" id="IPR002347">
    <property type="entry name" value="SDR_fam"/>
</dbReference>
<dbReference type="AlphaFoldDB" id="A0A934HM91"/>
<dbReference type="EMBL" id="JAEIJD010000003">
    <property type="protein sequence ID" value="MBI6629506.1"/>
    <property type="molecule type" value="Genomic_DNA"/>
</dbReference>
<comment type="caution">
    <text evidence="3">The sequence shown here is derived from an EMBL/GenBank/DDBJ whole genome shotgun (WGS) entry which is preliminary data.</text>
</comment>
<evidence type="ECO:0000313" key="4">
    <source>
        <dbReference type="Proteomes" id="UP000613255"/>
    </source>
</evidence>
<organism evidence="3 4">
    <name type="scientific">Pontibaca salina</name>
    <dbReference type="NCBI Taxonomy" id="2795731"/>
    <lineage>
        <taxon>Bacteria</taxon>
        <taxon>Pseudomonadati</taxon>
        <taxon>Pseudomonadota</taxon>
        <taxon>Alphaproteobacteria</taxon>
        <taxon>Rhodobacterales</taxon>
        <taxon>Roseobacteraceae</taxon>
        <taxon>Pontibaca</taxon>
    </lineage>
</organism>
<dbReference type="RefSeq" id="WP_198685520.1">
    <property type="nucleotide sequence ID" value="NZ_JAEIJD010000003.1"/>
</dbReference>
<proteinExistence type="inferred from homology"/>
<dbReference type="SMART" id="SM00822">
    <property type="entry name" value="PKS_KR"/>
    <property type="match status" value="1"/>
</dbReference>
<accession>A0A934HM91</accession>
<sequence length="261" mass="26813">MFTLENGAALITGGGSGIGRATAMMLAKMGAPVAVADIDVKASAETVSEIAQAGGRALSVVIDVQDKASVDAAFNKVEEWHGPVSVLVNSAGILQVEPFDEFDIDSWNRVFAINVTGSFLCGQRAAPGMKAAGYGRIVNLSSISGFRAGVGRTAYGTSKAAIAGLTRQMALELGRHGITANAVAPGATATPMTHDAYTKETRASLLPMIPSGFIADPDDIAAAIVFLVSRQARYVNGHTLPVDGGYLASGMLQTGALSVDN</sequence>
<feature type="domain" description="Ketoreductase" evidence="2">
    <location>
        <begin position="7"/>
        <end position="186"/>
    </location>
</feature>
<dbReference type="GO" id="GO:0032787">
    <property type="term" value="P:monocarboxylic acid metabolic process"/>
    <property type="evidence" value="ECO:0007669"/>
    <property type="project" value="UniProtKB-ARBA"/>
</dbReference>
<comment type="similarity">
    <text evidence="1">Belongs to the short-chain dehydrogenases/reductases (SDR) family.</text>
</comment>
<dbReference type="Proteomes" id="UP000613255">
    <property type="component" value="Unassembled WGS sequence"/>
</dbReference>
<protein>
    <submittedName>
        <fullName evidence="3">SDR family oxidoreductase</fullName>
    </submittedName>
</protein>
<dbReference type="Pfam" id="PF13561">
    <property type="entry name" value="adh_short_C2"/>
    <property type="match status" value="1"/>
</dbReference>
<dbReference type="InterPro" id="IPR057326">
    <property type="entry name" value="KR_dom"/>
</dbReference>
<dbReference type="PROSITE" id="PS00061">
    <property type="entry name" value="ADH_SHORT"/>
    <property type="match status" value="1"/>
</dbReference>
<dbReference type="InterPro" id="IPR036291">
    <property type="entry name" value="NAD(P)-bd_dom_sf"/>
</dbReference>
<dbReference type="PANTHER" id="PTHR42879:SF2">
    <property type="entry name" value="3-OXOACYL-[ACYL-CARRIER-PROTEIN] REDUCTASE FABG"/>
    <property type="match status" value="1"/>
</dbReference>
<evidence type="ECO:0000313" key="3">
    <source>
        <dbReference type="EMBL" id="MBI6629506.1"/>
    </source>
</evidence>
<keyword evidence="4" id="KW-1185">Reference proteome</keyword>
<dbReference type="SUPFAM" id="SSF51735">
    <property type="entry name" value="NAD(P)-binding Rossmann-fold domains"/>
    <property type="match status" value="1"/>
</dbReference>
<dbReference type="PRINTS" id="PR00081">
    <property type="entry name" value="GDHRDH"/>
</dbReference>
<evidence type="ECO:0000259" key="2">
    <source>
        <dbReference type="SMART" id="SM00822"/>
    </source>
</evidence>
<dbReference type="NCBIfam" id="NF005559">
    <property type="entry name" value="PRK07231.1"/>
    <property type="match status" value="1"/>
</dbReference>
<dbReference type="NCBIfam" id="NF009466">
    <property type="entry name" value="PRK12826.1-2"/>
    <property type="match status" value="1"/>
</dbReference>
<dbReference type="FunFam" id="3.40.50.720:FF:000084">
    <property type="entry name" value="Short-chain dehydrogenase reductase"/>
    <property type="match status" value="1"/>
</dbReference>
<name>A0A934HM91_9RHOB</name>
<dbReference type="PANTHER" id="PTHR42879">
    <property type="entry name" value="3-OXOACYL-(ACYL-CARRIER-PROTEIN) REDUCTASE"/>
    <property type="match status" value="1"/>
</dbReference>
<dbReference type="InterPro" id="IPR050259">
    <property type="entry name" value="SDR"/>
</dbReference>
<dbReference type="PRINTS" id="PR00080">
    <property type="entry name" value="SDRFAMILY"/>
</dbReference>
<gene>
    <name evidence="3" type="ORF">JAO82_06370</name>
</gene>